<keyword evidence="3" id="KW-1185">Reference proteome</keyword>
<proteinExistence type="predicted"/>
<dbReference type="Proteomes" id="UP001157006">
    <property type="component" value="Chromosome 1L"/>
</dbReference>
<feature type="region of interest" description="Disordered" evidence="1">
    <location>
        <begin position="124"/>
        <end position="162"/>
    </location>
</feature>
<dbReference type="EMBL" id="OX451736">
    <property type="protein sequence ID" value="CAI8586134.1"/>
    <property type="molecule type" value="Genomic_DNA"/>
</dbReference>
<name>A0AAV0YN97_VICFA</name>
<evidence type="ECO:0000313" key="3">
    <source>
        <dbReference type="Proteomes" id="UP001157006"/>
    </source>
</evidence>
<evidence type="ECO:0000256" key="1">
    <source>
        <dbReference type="SAM" id="MobiDB-lite"/>
    </source>
</evidence>
<organism evidence="2 3">
    <name type="scientific">Vicia faba</name>
    <name type="common">Broad bean</name>
    <name type="synonym">Faba vulgaris</name>
    <dbReference type="NCBI Taxonomy" id="3906"/>
    <lineage>
        <taxon>Eukaryota</taxon>
        <taxon>Viridiplantae</taxon>
        <taxon>Streptophyta</taxon>
        <taxon>Embryophyta</taxon>
        <taxon>Tracheophyta</taxon>
        <taxon>Spermatophyta</taxon>
        <taxon>Magnoliopsida</taxon>
        <taxon>eudicotyledons</taxon>
        <taxon>Gunneridae</taxon>
        <taxon>Pentapetalae</taxon>
        <taxon>rosids</taxon>
        <taxon>fabids</taxon>
        <taxon>Fabales</taxon>
        <taxon>Fabaceae</taxon>
        <taxon>Papilionoideae</taxon>
        <taxon>50 kb inversion clade</taxon>
        <taxon>NPAAA clade</taxon>
        <taxon>Hologalegina</taxon>
        <taxon>IRL clade</taxon>
        <taxon>Fabeae</taxon>
        <taxon>Vicia</taxon>
    </lineage>
</organism>
<accession>A0AAV0YN97</accession>
<reference evidence="2 3" key="1">
    <citation type="submission" date="2023-01" db="EMBL/GenBank/DDBJ databases">
        <authorList>
            <person name="Kreplak J."/>
        </authorList>
    </citation>
    <scope>NUCLEOTIDE SEQUENCE [LARGE SCALE GENOMIC DNA]</scope>
</reference>
<dbReference type="AlphaFoldDB" id="A0AAV0YN97"/>
<feature type="compositionally biased region" description="Basic and acidic residues" evidence="1">
    <location>
        <begin position="134"/>
        <end position="162"/>
    </location>
</feature>
<gene>
    <name evidence="2" type="ORF">VFH_I240080</name>
</gene>
<evidence type="ECO:0000313" key="2">
    <source>
        <dbReference type="EMBL" id="CAI8586134.1"/>
    </source>
</evidence>
<protein>
    <submittedName>
        <fullName evidence="2">Uncharacterized protein</fullName>
    </submittedName>
</protein>
<sequence>MVLPKNKIEVLRLDHVSQHYAQHVSPHHSCNKRLDMICYHCYELLKLKIRGRKEFHAKKKWKPNATSTCSKAHTEHIGSSSKGWWNMNFNNSKHNVTNNGKVLMKKFLSEEVIRSFQGLKIDKENTLKKQRPTKMSDKMLQHHTHDSKSSHEDCIIKGKVDA</sequence>